<feature type="binding site" evidence="6">
    <location>
        <position position="178"/>
    </location>
    <ligand>
        <name>S-adenosyl-L-methionine</name>
        <dbReference type="ChEBI" id="CHEBI:59789"/>
    </ligand>
</feature>
<dbReference type="InterPro" id="IPR023891">
    <property type="entry name" value="Pyrrolys_PylB"/>
</dbReference>
<accession>A0A7G9GGZ8</accession>
<dbReference type="SFLD" id="SFLDF00349">
    <property type="entry name" value="3-methylornithine_synthase_(Py"/>
    <property type="match status" value="1"/>
</dbReference>
<feature type="binding site" evidence="6">
    <location>
        <position position="167"/>
    </location>
    <ligand>
        <name>S-adenosyl-L-methionine</name>
        <dbReference type="ChEBI" id="CHEBI:59789"/>
    </ligand>
</feature>
<dbReference type="PROSITE" id="PS51918">
    <property type="entry name" value="RADICAL_SAM"/>
    <property type="match status" value="1"/>
</dbReference>
<keyword evidence="3 5" id="KW-0408">Iron</keyword>
<keyword evidence="2" id="KW-0479">Metal-binding</keyword>
<evidence type="ECO:0000256" key="5">
    <source>
        <dbReference type="PIRSR" id="PIRSR004762-1"/>
    </source>
</evidence>
<dbReference type="SUPFAM" id="SSF102114">
    <property type="entry name" value="Radical SAM enzymes"/>
    <property type="match status" value="1"/>
</dbReference>
<evidence type="ECO:0000313" key="9">
    <source>
        <dbReference type="Proteomes" id="UP000515860"/>
    </source>
</evidence>
<dbReference type="Proteomes" id="UP000515860">
    <property type="component" value="Chromosome"/>
</dbReference>
<dbReference type="Gene3D" id="3.20.20.70">
    <property type="entry name" value="Aldolase class I"/>
    <property type="match status" value="1"/>
</dbReference>
<feature type="binding site" evidence="6">
    <location>
        <position position="108"/>
    </location>
    <ligand>
        <name>(3R)-3-methyl-D-ornithine</name>
        <dbReference type="ChEBI" id="CHEBI:64642"/>
    </ligand>
</feature>
<dbReference type="CDD" id="cd01335">
    <property type="entry name" value="Radical_SAM"/>
    <property type="match status" value="1"/>
</dbReference>
<keyword evidence="1 5" id="KW-0949">S-adenosyl-L-methionine</keyword>
<dbReference type="PANTHER" id="PTHR43726">
    <property type="entry name" value="3-METHYLORNITHINE SYNTHASE"/>
    <property type="match status" value="1"/>
</dbReference>
<keyword evidence="4 5" id="KW-0411">Iron-sulfur</keyword>
<dbReference type="PIRSF" id="PIRSF004762">
    <property type="entry name" value="CHP00423"/>
    <property type="match status" value="1"/>
</dbReference>
<feature type="binding site" evidence="6">
    <location>
        <position position="165"/>
    </location>
    <ligand>
        <name>(3R)-3-methyl-D-ornithine</name>
        <dbReference type="ChEBI" id="CHEBI:64642"/>
    </ligand>
</feature>
<evidence type="ECO:0000313" key="8">
    <source>
        <dbReference type="EMBL" id="QNM10080.1"/>
    </source>
</evidence>
<comment type="cofactor">
    <cofactor evidence="5">
        <name>[4Fe-4S] cluster</name>
        <dbReference type="ChEBI" id="CHEBI:49883"/>
    </cofactor>
    <text evidence="5">Binds 1 [4Fe-4S] cluster. The cluster is coordinated with 3 cysteines and an exchangeable S-adenosyl-L-methionine.</text>
</comment>
<sequence length="352" mass="39613">MSENLDKILEKSIEKQALSDEDLLCLLHSEDEDSLQKIFSAAREVRCREFGDGIFLYGFVYFSTYCRNDCNFCYYRSSNQLPERYRKSREEIIRTAVDLKESGVHLIDLTMGEDDYYLKDGERLAELVSELKAACGIPVMVSPGVVPPALIRRLAEAGADWYALYQETHNRDRFKGLRLHQDYDTRMQAKQAAASCGMLIEEGLLSGIGESAEDVIHSLHIMKEMGVSQGRSMTFVPQQGTPMEGRQQSGFLNELKMIAVLRLYLPDILIPASLDVDGIRGLEERLMSGANVVTSIIPPAKGFAGVANAYQDIDEGFRTVPGVAKILDECGLRRASLEEYAEWIEKRKKRGF</sequence>
<feature type="binding site" evidence="6">
    <location>
        <position position="294"/>
    </location>
    <ligand>
        <name>(3R)-3-methyl-D-ornithine</name>
        <dbReference type="ChEBI" id="CHEBI:64642"/>
    </ligand>
</feature>
<evidence type="ECO:0000256" key="6">
    <source>
        <dbReference type="PIRSR" id="PIRSR004762-2"/>
    </source>
</evidence>
<proteinExistence type="predicted"/>
<name>A0A7G9GGZ8_9FIRM</name>
<evidence type="ECO:0000256" key="4">
    <source>
        <dbReference type="ARBA" id="ARBA00023014"/>
    </source>
</evidence>
<keyword evidence="5" id="KW-0004">4Fe-4S</keyword>
<dbReference type="SFLD" id="SFLDG01280">
    <property type="entry name" value="HydE/PylB-like"/>
    <property type="match status" value="1"/>
</dbReference>
<dbReference type="Pfam" id="PF04055">
    <property type="entry name" value="Radical_SAM"/>
    <property type="match status" value="1"/>
</dbReference>
<dbReference type="RefSeq" id="WP_118645634.1">
    <property type="nucleotide sequence ID" value="NZ_CP060635.1"/>
</dbReference>
<feature type="binding site" evidence="6">
    <location>
        <position position="186"/>
    </location>
    <ligand>
        <name>S-adenosyl-L-methionine</name>
        <dbReference type="ChEBI" id="CHEBI:59789"/>
    </ligand>
</feature>
<dbReference type="EMBL" id="CP060635">
    <property type="protein sequence ID" value="QNM10080.1"/>
    <property type="molecule type" value="Genomic_DNA"/>
</dbReference>
<dbReference type="GO" id="GO:0071524">
    <property type="term" value="P:pyrrolysine biosynthetic process"/>
    <property type="evidence" value="ECO:0007669"/>
    <property type="project" value="InterPro"/>
</dbReference>
<feature type="binding site" evidence="5">
    <location>
        <position position="73"/>
    </location>
    <ligand>
        <name>[4Fe-4S] cluster</name>
        <dbReference type="ChEBI" id="CHEBI:49883"/>
        <note>4Fe-4S-S-AdoMet</note>
    </ligand>
</feature>
<dbReference type="InterPro" id="IPR013785">
    <property type="entry name" value="Aldolase_TIM"/>
</dbReference>
<feature type="binding site" evidence="5">
    <location>
        <position position="66"/>
    </location>
    <ligand>
        <name>[4Fe-4S] cluster</name>
        <dbReference type="ChEBI" id="CHEBI:49883"/>
        <note>4Fe-4S-S-AdoMet</note>
    </ligand>
</feature>
<feature type="binding site" evidence="6">
    <location>
        <position position="231"/>
    </location>
    <ligand>
        <name>(3R)-3-methyl-D-ornithine</name>
        <dbReference type="ChEBI" id="CHEBI:64642"/>
    </ligand>
</feature>
<evidence type="ECO:0000259" key="7">
    <source>
        <dbReference type="PROSITE" id="PS51918"/>
    </source>
</evidence>
<keyword evidence="9" id="KW-1185">Reference proteome</keyword>
<feature type="binding site" evidence="6">
    <location>
        <position position="295"/>
    </location>
    <ligand>
        <name>(3R)-3-methyl-D-ornithine</name>
        <dbReference type="ChEBI" id="CHEBI:64642"/>
    </ligand>
</feature>
<dbReference type="SFLD" id="SFLDS00029">
    <property type="entry name" value="Radical_SAM"/>
    <property type="match status" value="1"/>
</dbReference>
<feature type="binding site" evidence="5">
    <location>
        <position position="70"/>
    </location>
    <ligand>
        <name>[4Fe-4S] cluster</name>
        <dbReference type="ChEBI" id="CHEBI:49883"/>
        <note>4Fe-4S-S-AdoMet</note>
    </ligand>
</feature>
<feature type="binding site" evidence="6">
    <location>
        <position position="273"/>
    </location>
    <ligand>
        <name>(3R)-3-methyl-D-ornithine</name>
        <dbReference type="ChEBI" id="CHEBI:64642"/>
    </ligand>
</feature>
<feature type="domain" description="Radical SAM core" evidence="7">
    <location>
        <begin position="52"/>
        <end position="275"/>
    </location>
</feature>
<dbReference type="InterPro" id="IPR006638">
    <property type="entry name" value="Elp3/MiaA/NifB-like_rSAM"/>
</dbReference>
<dbReference type="KEGG" id="whj:H9Q79_07365"/>
<dbReference type="SMART" id="SM00729">
    <property type="entry name" value="Elp3"/>
    <property type="match status" value="1"/>
</dbReference>
<dbReference type="NCBIfam" id="TIGR03910">
    <property type="entry name" value="pyrrolys_PylB"/>
    <property type="match status" value="1"/>
</dbReference>
<dbReference type="PANTHER" id="PTHR43726:SF1">
    <property type="entry name" value="BIOTIN SYNTHASE"/>
    <property type="match status" value="1"/>
</dbReference>
<dbReference type="InterPro" id="IPR034422">
    <property type="entry name" value="HydE/PylB-like"/>
</dbReference>
<evidence type="ECO:0000256" key="2">
    <source>
        <dbReference type="ARBA" id="ARBA00022723"/>
    </source>
</evidence>
<feature type="binding site" evidence="6">
    <location>
        <position position="142"/>
    </location>
    <ligand>
        <name>(3R)-3-methyl-D-ornithine</name>
        <dbReference type="ChEBI" id="CHEBI:64642"/>
    </ligand>
</feature>
<dbReference type="GO" id="GO:0016740">
    <property type="term" value="F:transferase activity"/>
    <property type="evidence" value="ECO:0007669"/>
    <property type="project" value="TreeGrafter"/>
</dbReference>
<dbReference type="InterPro" id="IPR058240">
    <property type="entry name" value="rSAM_sf"/>
</dbReference>
<evidence type="ECO:0000256" key="3">
    <source>
        <dbReference type="ARBA" id="ARBA00023004"/>
    </source>
</evidence>
<protein>
    <submittedName>
        <fullName evidence="8">Methylornithine synthase PylB</fullName>
    </submittedName>
</protein>
<dbReference type="GO" id="GO:0051539">
    <property type="term" value="F:4 iron, 4 sulfur cluster binding"/>
    <property type="evidence" value="ECO:0007669"/>
    <property type="project" value="UniProtKB-KW"/>
</dbReference>
<dbReference type="AlphaFoldDB" id="A0A7G9GGZ8"/>
<gene>
    <name evidence="8" type="primary">pylB</name>
    <name evidence="8" type="ORF">H9Q79_07365</name>
</gene>
<organism evidence="8 9">
    <name type="scientific">Wansuia hejianensis</name>
    <dbReference type="NCBI Taxonomy" id="2763667"/>
    <lineage>
        <taxon>Bacteria</taxon>
        <taxon>Bacillati</taxon>
        <taxon>Bacillota</taxon>
        <taxon>Clostridia</taxon>
        <taxon>Lachnospirales</taxon>
        <taxon>Lachnospiraceae</taxon>
        <taxon>Wansuia</taxon>
    </lineage>
</organism>
<reference evidence="8 9" key="1">
    <citation type="submission" date="2020-08" db="EMBL/GenBank/DDBJ databases">
        <authorList>
            <person name="Liu C."/>
            <person name="Sun Q."/>
        </authorList>
    </citation>
    <scope>NUCLEOTIDE SEQUENCE [LARGE SCALE GENOMIC DNA]</scope>
    <source>
        <strain evidence="8 9">NSJ-29</strain>
    </source>
</reference>
<feature type="binding site" evidence="6">
    <location>
        <position position="72"/>
    </location>
    <ligand>
        <name>S-adenosyl-L-methionine</name>
        <dbReference type="ChEBI" id="CHEBI:59789"/>
    </ligand>
</feature>
<evidence type="ECO:0000256" key="1">
    <source>
        <dbReference type="ARBA" id="ARBA00022691"/>
    </source>
</evidence>
<dbReference type="GO" id="GO:0046872">
    <property type="term" value="F:metal ion binding"/>
    <property type="evidence" value="ECO:0007669"/>
    <property type="project" value="UniProtKB-KW"/>
</dbReference>
<dbReference type="SFLD" id="SFLDG01060">
    <property type="entry name" value="BATS_domain_containing"/>
    <property type="match status" value="1"/>
</dbReference>
<dbReference type="InterPro" id="IPR007197">
    <property type="entry name" value="rSAM"/>
</dbReference>